<reference evidence="2 3" key="1">
    <citation type="submission" date="2011-09" db="EMBL/GenBank/DDBJ databases">
        <authorList>
            <consortium name="US DOE Joint Genome Institute (JGI-PGF)"/>
            <person name="Lucas S."/>
            <person name="Han J."/>
            <person name="Lapidus A."/>
            <person name="Cheng J.-F."/>
            <person name="Goodwin L."/>
            <person name="Pitluck S."/>
            <person name="Peters L."/>
            <person name="Land M.L."/>
            <person name="Hauser L."/>
            <person name="Brambilla E."/>
            <person name="Klenk H.-P."/>
            <person name="Woyke T.J."/>
        </authorList>
    </citation>
    <scope>NUCLEOTIDE SEQUENCE [LARGE SCALE GENOMIC DNA]</scope>
    <source>
        <strain evidence="2 3">K62</strain>
    </source>
</reference>
<dbReference type="AlphaFoldDB" id="I1D0T5"/>
<accession>I1D0T5</accession>
<keyword evidence="3" id="KW-1185">Reference proteome</keyword>
<dbReference type="eggNOG" id="ENOG50333S1">
    <property type="taxonomic scope" value="Bacteria"/>
</dbReference>
<dbReference type="RefSeq" id="WP_005463358.1">
    <property type="nucleotide sequence ID" value="NZ_CM001484.1"/>
</dbReference>
<dbReference type="STRING" id="928724.SacglDRAFT_01644"/>
<proteinExistence type="predicted"/>
<reference evidence="3" key="2">
    <citation type="submission" date="2012-01" db="EMBL/GenBank/DDBJ databases">
        <title>Noncontiguous Finished sequence of chromosome of Saccharomonospora glauca K62.</title>
        <authorList>
            <consortium name="US DOE Joint Genome Institute"/>
            <person name="Lucas S."/>
            <person name="Han J."/>
            <person name="Lapidus A."/>
            <person name="Cheng J.-F."/>
            <person name="Goodwin L."/>
            <person name="Pitluck S."/>
            <person name="Peters L."/>
            <person name="Mikhailova N."/>
            <person name="Held B."/>
            <person name="Detter J.C."/>
            <person name="Han C."/>
            <person name="Tapia R."/>
            <person name="Land M."/>
            <person name="Hauser L."/>
            <person name="Kyrpides N."/>
            <person name="Ivanova N."/>
            <person name="Pagani I."/>
            <person name="Brambilla E.-M."/>
            <person name="Klenk H.-P."/>
            <person name="Woyke T."/>
        </authorList>
    </citation>
    <scope>NUCLEOTIDE SEQUENCE [LARGE SCALE GENOMIC DNA]</scope>
    <source>
        <strain evidence="3">K62</strain>
    </source>
</reference>
<evidence type="ECO:0000313" key="3">
    <source>
        <dbReference type="Proteomes" id="UP000005087"/>
    </source>
</evidence>
<dbReference type="EMBL" id="CM001484">
    <property type="protein sequence ID" value="EIE98559.1"/>
    <property type="molecule type" value="Genomic_DNA"/>
</dbReference>
<dbReference type="Proteomes" id="UP000005087">
    <property type="component" value="Chromosome"/>
</dbReference>
<feature type="compositionally biased region" description="Basic and acidic residues" evidence="1">
    <location>
        <begin position="261"/>
        <end position="281"/>
    </location>
</feature>
<evidence type="ECO:0000313" key="2">
    <source>
        <dbReference type="EMBL" id="EIE98559.1"/>
    </source>
</evidence>
<feature type="region of interest" description="Disordered" evidence="1">
    <location>
        <begin position="181"/>
        <end position="281"/>
    </location>
</feature>
<evidence type="ECO:0000256" key="1">
    <source>
        <dbReference type="SAM" id="MobiDB-lite"/>
    </source>
</evidence>
<feature type="compositionally biased region" description="Basic and acidic residues" evidence="1">
    <location>
        <begin position="192"/>
        <end position="241"/>
    </location>
</feature>
<name>I1D0T5_9PSEU</name>
<sequence length="281" mass="30604">MQLDKLDLALESWKGDAADDYRRHQIELRQALAGCQDRIASAWRVMVKYKETVENYRKDILALIEAVYEAFEAAGTVDKQVELNTLAGLVTGAAALIVAPFTAGASAVAWLGVGATLTSTAIATGLTNKSLRVGATNEAEAVLELVEKGKELVRDARKAAAVLGEASYTITKHLTGEWLDVTDENPNGVRASRPDIVTDDKFTPSEFRPEDRGPNDLKGIDTDDLVKEPPKDPDQERDHQVKPPGFFERLGDELLNPGGRDVYEEQGPDRDGSTDKDKVAS</sequence>
<protein>
    <submittedName>
        <fullName evidence="2">Uncharacterized protein</fullName>
    </submittedName>
</protein>
<dbReference type="HOGENOM" id="CLU_990037_0_0_11"/>
<gene>
    <name evidence="2" type="ORF">SacglDRAFT_01644</name>
</gene>
<organism evidence="2 3">
    <name type="scientific">Saccharomonospora glauca K62</name>
    <dbReference type="NCBI Taxonomy" id="928724"/>
    <lineage>
        <taxon>Bacteria</taxon>
        <taxon>Bacillati</taxon>
        <taxon>Actinomycetota</taxon>
        <taxon>Actinomycetes</taxon>
        <taxon>Pseudonocardiales</taxon>
        <taxon>Pseudonocardiaceae</taxon>
        <taxon>Saccharomonospora</taxon>
    </lineage>
</organism>
<dbReference type="OrthoDB" id="3683428at2"/>